<sequence>MLYGARMNKQISLSNTEYQLILDTKTIEINKFLSLLKLKNIEEFNFTPFYKLFNIDTAEWTIVDCEINGDLIKIEPKQLILDDFDTFIFDLGGTILNDNKGIEPKNLEAINFLASKGKKIGIATAGAIFMLHWYFDKLPCNLPFLCVNGGMIHNCKTHKLISDFVIDHDDAAKLMNKCDELNLGYYVFWEGGIVGMNVENSHDFKDKNYKKILKPEHWVLNPDKSFFKDKKICKIFATFDPHQENEIVKLDEYVKCFPHLFGMQTQRNFYDVGKITSKALALQSIASEYNIDFKRTVSFGDSNSDSLTFESTALSFAPKNSMHLAMQNATFVSNKTSNEDWLAEIIYQFK</sequence>
<comment type="cofactor">
    <cofactor evidence="1">
        <name>Mg(2+)</name>
        <dbReference type="ChEBI" id="CHEBI:18420"/>
    </cofactor>
</comment>
<dbReference type="SUPFAM" id="SSF56784">
    <property type="entry name" value="HAD-like"/>
    <property type="match status" value="1"/>
</dbReference>
<dbReference type="Pfam" id="PF08282">
    <property type="entry name" value="Hydrolase_3"/>
    <property type="match status" value="1"/>
</dbReference>
<gene>
    <name evidence="2" type="ORF">E1I18_03135</name>
</gene>
<evidence type="ECO:0000313" key="2">
    <source>
        <dbReference type="EMBL" id="TQC51328.1"/>
    </source>
</evidence>
<dbReference type="GO" id="GO:0005829">
    <property type="term" value="C:cytosol"/>
    <property type="evidence" value="ECO:0007669"/>
    <property type="project" value="TreeGrafter"/>
</dbReference>
<reference evidence="2 3" key="1">
    <citation type="submission" date="2019-03" db="EMBL/GenBank/DDBJ databases">
        <title>Characterization of a novel Mycoplasma cynos real-time PCR assay.</title>
        <authorList>
            <person name="Tallmadge R.L."/>
            <person name="Mitchell P.K."/>
            <person name="Goodman L."/>
        </authorList>
    </citation>
    <scope>NUCLEOTIDE SEQUENCE [LARGE SCALE GENOMIC DNA]</scope>
    <source>
        <strain evidence="2 3">1642</strain>
    </source>
</reference>
<dbReference type="AlphaFoldDB" id="A0A507SPQ0"/>
<dbReference type="Gene3D" id="3.40.50.1000">
    <property type="entry name" value="HAD superfamily/HAD-like"/>
    <property type="match status" value="1"/>
</dbReference>
<dbReference type="PANTHER" id="PTHR10000">
    <property type="entry name" value="PHOSPHOSERINE PHOSPHATASE"/>
    <property type="match status" value="1"/>
</dbReference>
<dbReference type="Gene3D" id="3.30.1240.10">
    <property type="match status" value="1"/>
</dbReference>
<proteinExistence type="predicted"/>
<evidence type="ECO:0000313" key="3">
    <source>
        <dbReference type="Proteomes" id="UP000320801"/>
    </source>
</evidence>
<dbReference type="OrthoDB" id="388395at2"/>
<keyword evidence="2" id="KW-0378">Hydrolase</keyword>
<evidence type="ECO:0000256" key="1">
    <source>
        <dbReference type="ARBA" id="ARBA00001946"/>
    </source>
</evidence>
<dbReference type="GO" id="GO:0000287">
    <property type="term" value="F:magnesium ion binding"/>
    <property type="evidence" value="ECO:0007669"/>
    <property type="project" value="TreeGrafter"/>
</dbReference>
<comment type="caution">
    <text evidence="2">The sequence shown here is derived from an EMBL/GenBank/DDBJ whole genome shotgun (WGS) entry which is preliminary data.</text>
</comment>
<keyword evidence="3" id="KW-1185">Reference proteome</keyword>
<organism evidence="2 3">
    <name type="scientific">Mycoplasmopsis mucosicanis</name>
    <dbReference type="NCBI Taxonomy" id="458208"/>
    <lineage>
        <taxon>Bacteria</taxon>
        <taxon>Bacillati</taxon>
        <taxon>Mycoplasmatota</taxon>
        <taxon>Mycoplasmoidales</taxon>
        <taxon>Metamycoplasmataceae</taxon>
        <taxon>Mycoplasmopsis</taxon>
    </lineage>
</organism>
<dbReference type="InterPro" id="IPR036412">
    <property type="entry name" value="HAD-like_sf"/>
</dbReference>
<dbReference type="EMBL" id="SMDN01000015">
    <property type="protein sequence ID" value="TQC51328.1"/>
    <property type="molecule type" value="Genomic_DNA"/>
</dbReference>
<dbReference type="InterPro" id="IPR023214">
    <property type="entry name" value="HAD_sf"/>
</dbReference>
<dbReference type="GO" id="GO:0016791">
    <property type="term" value="F:phosphatase activity"/>
    <property type="evidence" value="ECO:0007669"/>
    <property type="project" value="UniProtKB-ARBA"/>
</dbReference>
<protein>
    <submittedName>
        <fullName evidence="2">HAD family hydrolase</fullName>
    </submittedName>
</protein>
<accession>A0A507SPQ0</accession>
<name>A0A507SPQ0_9BACT</name>
<dbReference type="Proteomes" id="UP000320801">
    <property type="component" value="Unassembled WGS sequence"/>
</dbReference>
<dbReference type="PANTHER" id="PTHR10000:SF8">
    <property type="entry name" value="HAD SUPERFAMILY HYDROLASE-LIKE, TYPE 3"/>
    <property type="match status" value="1"/>
</dbReference>